<comment type="caution">
    <text evidence="2">The sequence shown here is derived from an EMBL/GenBank/DDBJ whole genome shotgun (WGS) entry which is preliminary data.</text>
</comment>
<dbReference type="InterPro" id="IPR010730">
    <property type="entry name" value="HET"/>
</dbReference>
<evidence type="ECO:0000259" key="1">
    <source>
        <dbReference type="Pfam" id="PF06985"/>
    </source>
</evidence>
<dbReference type="Proteomes" id="UP000750502">
    <property type="component" value="Unassembled WGS sequence"/>
</dbReference>
<evidence type="ECO:0000313" key="2">
    <source>
        <dbReference type="EMBL" id="KAG5758833.1"/>
    </source>
</evidence>
<keyword evidence="3" id="KW-1185">Reference proteome</keyword>
<reference evidence="2" key="2">
    <citation type="submission" date="2020-10" db="EMBL/GenBank/DDBJ databases">
        <authorList>
            <person name="Peck L.D."/>
            <person name="Nowell R.W."/>
            <person name="Flood J."/>
            <person name="Ryan M.J."/>
            <person name="Barraclough T.G."/>
        </authorList>
    </citation>
    <scope>NUCLEOTIDE SEQUENCE</scope>
    <source>
        <strain evidence="2">IMI 127659i</strain>
    </source>
</reference>
<organism evidence="2 3">
    <name type="scientific">Fusarium xylarioides</name>
    <dbReference type="NCBI Taxonomy" id="221167"/>
    <lineage>
        <taxon>Eukaryota</taxon>
        <taxon>Fungi</taxon>
        <taxon>Dikarya</taxon>
        <taxon>Ascomycota</taxon>
        <taxon>Pezizomycotina</taxon>
        <taxon>Sordariomycetes</taxon>
        <taxon>Hypocreomycetidae</taxon>
        <taxon>Hypocreales</taxon>
        <taxon>Nectriaceae</taxon>
        <taxon>Fusarium</taxon>
        <taxon>Fusarium fujikuroi species complex</taxon>
    </lineage>
</organism>
<proteinExistence type="predicted"/>
<dbReference type="InterPro" id="IPR052895">
    <property type="entry name" value="HetReg/Transcr_Mod"/>
</dbReference>
<accession>A0A9P7HMI8</accession>
<dbReference type="PANTHER" id="PTHR24148">
    <property type="entry name" value="ANKYRIN REPEAT DOMAIN-CONTAINING PROTEIN 39 HOMOLOG-RELATED"/>
    <property type="match status" value="1"/>
</dbReference>
<dbReference type="PANTHER" id="PTHR24148:SF64">
    <property type="entry name" value="HETEROKARYON INCOMPATIBILITY DOMAIN-CONTAINING PROTEIN"/>
    <property type="match status" value="1"/>
</dbReference>
<dbReference type="EMBL" id="JADFTT010000751">
    <property type="protein sequence ID" value="KAG5758833.1"/>
    <property type="molecule type" value="Genomic_DNA"/>
</dbReference>
<dbReference type="AlphaFoldDB" id="A0A9P7HMI8"/>
<name>A0A9P7HMI8_9HYPO</name>
<protein>
    <recommendedName>
        <fullName evidence="1">Heterokaryon incompatibility domain-containing protein</fullName>
    </recommendedName>
</protein>
<feature type="domain" description="Heterokaryon incompatibility" evidence="1">
    <location>
        <begin position="43"/>
        <end position="195"/>
    </location>
</feature>
<gene>
    <name evidence="2" type="ORF">H9Q72_013033</name>
</gene>
<reference evidence="2" key="1">
    <citation type="journal article" date="2020" name="bioRxiv">
        <title>Historical genomics reveals the evolutionary mechanisms behind multiple outbreaks of the host-specific coffee wilt pathogen Fusarium xylarioides.</title>
        <authorList>
            <person name="Peck D."/>
            <person name="Nowell R.W."/>
            <person name="Flood J."/>
            <person name="Ryan M.J."/>
            <person name="Barraclough T.G."/>
        </authorList>
    </citation>
    <scope>NUCLEOTIDE SEQUENCE</scope>
    <source>
        <strain evidence="2">IMI 127659i</strain>
    </source>
</reference>
<dbReference type="OrthoDB" id="2157530at2759"/>
<evidence type="ECO:0000313" key="3">
    <source>
        <dbReference type="Proteomes" id="UP000750502"/>
    </source>
</evidence>
<dbReference type="Pfam" id="PF06985">
    <property type="entry name" value="HET"/>
    <property type="match status" value="1"/>
</dbReference>
<sequence length="288" mass="32647">MSFQYDKLPNNGFFRIFELKPGKDDDPLQGILRTFPRKEAPAYEALSYMWGSPDRVKHMECNEQKFMITSSLDCALRRLRLAKESRYLWIDQICINQESPNERSEQVGIMKDIYSGSVLVTAWLGQADPRDSADTRRMISALAAVKLQPSSCLPYFPENKRLQELGLPARESPGWGDLNSMLKAPYFSRVWIIQELAVAPTYDLLWGDHLISKADFEAFQLSVVCLGMFYPDPDCLRKTSKSSSKGVCPNVEYVEWAVPMGSSGQAWKDKNLLELVSEAKDCHATAGR</sequence>